<evidence type="ECO:0000256" key="4">
    <source>
        <dbReference type="SAM" id="MobiDB-lite"/>
    </source>
</evidence>
<feature type="region of interest" description="Disordered" evidence="4">
    <location>
        <begin position="227"/>
        <end position="259"/>
    </location>
</feature>
<accession>A0A4S2BNE5</accession>
<evidence type="ECO:0000313" key="6">
    <source>
        <dbReference type="EMBL" id="TGY16576.1"/>
    </source>
</evidence>
<name>A0A4S2BNE5_9LACO</name>
<dbReference type="GO" id="GO:0006152">
    <property type="term" value="P:purine nucleoside catabolic process"/>
    <property type="evidence" value="ECO:0007669"/>
    <property type="project" value="TreeGrafter"/>
</dbReference>
<feature type="domain" description="Nucleoside phosphorylase" evidence="5">
    <location>
        <begin position="57"/>
        <end position="226"/>
    </location>
</feature>
<dbReference type="Gene3D" id="3.40.50.1580">
    <property type="entry name" value="Nucleoside phosphorylase domain"/>
    <property type="match status" value="1"/>
</dbReference>
<evidence type="ECO:0000259" key="5">
    <source>
        <dbReference type="Pfam" id="PF01048"/>
    </source>
</evidence>
<dbReference type="AlphaFoldDB" id="A0A4S2BNE5"/>
<dbReference type="CDD" id="cd09007">
    <property type="entry name" value="NP-I_spr0068"/>
    <property type="match status" value="1"/>
</dbReference>
<dbReference type="InterPro" id="IPR035994">
    <property type="entry name" value="Nucleoside_phosphorylase_sf"/>
</dbReference>
<comment type="catalytic activity">
    <reaction evidence="3">
        <text>uridine + phosphate = alpha-D-ribose 1-phosphate + uracil</text>
        <dbReference type="Rhea" id="RHEA:24388"/>
        <dbReference type="ChEBI" id="CHEBI:16704"/>
        <dbReference type="ChEBI" id="CHEBI:17568"/>
        <dbReference type="ChEBI" id="CHEBI:43474"/>
        <dbReference type="ChEBI" id="CHEBI:57720"/>
        <dbReference type="EC" id="2.4.2.3"/>
    </reaction>
</comment>
<dbReference type="RefSeq" id="WP_135960406.1">
    <property type="nucleotide sequence ID" value="NZ_AQFR02000001.1"/>
</dbReference>
<evidence type="ECO:0000256" key="2">
    <source>
        <dbReference type="ARBA" id="ARBA00021980"/>
    </source>
</evidence>
<dbReference type="EMBL" id="SRYV01000004">
    <property type="protein sequence ID" value="TGY16576.1"/>
    <property type="molecule type" value="Genomic_DNA"/>
</dbReference>
<dbReference type="PANTHER" id="PTHR43691:SF11">
    <property type="entry name" value="FI09636P-RELATED"/>
    <property type="match status" value="1"/>
</dbReference>
<dbReference type="EC" id="2.4.2.3" evidence="1"/>
<proteinExistence type="predicted"/>
<dbReference type="Proteomes" id="UP000309117">
    <property type="component" value="Unassembled WGS sequence"/>
</dbReference>
<organism evidence="6 7">
    <name type="scientific">Lactobacillus intestinalis</name>
    <dbReference type="NCBI Taxonomy" id="151781"/>
    <lineage>
        <taxon>Bacteria</taxon>
        <taxon>Bacillati</taxon>
        <taxon>Bacillota</taxon>
        <taxon>Bacilli</taxon>
        <taxon>Lactobacillales</taxon>
        <taxon>Lactobacillaceae</taxon>
        <taxon>Lactobacillus</taxon>
    </lineage>
</organism>
<dbReference type="GO" id="GO:0004731">
    <property type="term" value="F:purine-nucleoside phosphorylase activity"/>
    <property type="evidence" value="ECO:0007669"/>
    <property type="project" value="TreeGrafter"/>
</dbReference>
<dbReference type="InterPro" id="IPR000845">
    <property type="entry name" value="Nucleoside_phosphorylase_d"/>
</dbReference>
<evidence type="ECO:0000313" key="7">
    <source>
        <dbReference type="Proteomes" id="UP000309117"/>
    </source>
</evidence>
<evidence type="ECO:0000256" key="3">
    <source>
        <dbReference type="ARBA" id="ARBA00048447"/>
    </source>
</evidence>
<gene>
    <name evidence="6" type="ORF">E5351_03175</name>
</gene>
<dbReference type="Pfam" id="PF01048">
    <property type="entry name" value="PNP_UDP_1"/>
    <property type="match status" value="1"/>
</dbReference>
<dbReference type="GO" id="GO:0004850">
    <property type="term" value="F:uridine phosphorylase activity"/>
    <property type="evidence" value="ECO:0007669"/>
    <property type="project" value="UniProtKB-EC"/>
</dbReference>
<reference evidence="6 7" key="1">
    <citation type="submission" date="2019-04" db="EMBL/GenBank/DDBJ databases">
        <title>Microbes associate with the intestines of laboratory mice.</title>
        <authorList>
            <person name="Navarre W."/>
            <person name="Wong E."/>
            <person name="Huang K."/>
            <person name="Tropini C."/>
            <person name="Ng K."/>
            <person name="Yu B."/>
        </authorList>
    </citation>
    <scope>NUCLEOTIDE SEQUENCE [LARGE SCALE GENOMIC DNA]</scope>
    <source>
        <strain evidence="6 7">NM61_E11</strain>
    </source>
</reference>
<sequence>MKEQPCILEWDSDTHSVIEPNYEQQPFKFHSKLLFAFVPKEDIDNFLEQVPHKVLGSYDTISFQPDIYEIESNGEYFTLCQAPLGAPAATQLLDWLIAYGVKKVLAFGNAGALIDLRENEMFIPTKAIRDEGTSFHYLEDSLTVDLNTEFLSQVKKVITELDYKYEQVTTWTTDAFFRETSKKVKQFRDLGASVVEMECSALAACAQFRKIEFAQILFTADTLANEEDYDPRNGGTDSHRRGLEIGSKVLSKLSPNRER</sequence>
<protein>
    <recommendedName>
        <fullName evidence="2">Uridine phosphorylase</fullName>
        <ecNumber evidence="1">2.4.2.3</ecNumber>
    </recommendedName>
</protein>
<dbReference type="SUPFAM" id="SSF53167">
    <property type="entry name" value="Purine and uridine phosphorylases"/>
    <property type="match status" value="1"/>
</dbReference>
<dbReference type="GO" id="GO:0005829">
    <property type="term" value="C:cytosol"/>
    <property type="evidence" value="ECO:0007669"/>
    <property type="project" value="TreeGrafter"/>
</dbReference>
<dbReference type="PANTHER" id="PTHR43691">
    <property type="entry name" value="URIDINE PHOSPHORYLASE"/>
    <property type="match status" value="1"/>
</dbReference>
<comment type="caution">
    <text evidence="6">The sequence shown here is derived from an EMBL/GenBank/DDBJ whole genome shotgun (WGS) entry which is preliminary data.</text>
</comment>
<evidence type="ECO:0000256" key="1">
    <source>
        <dbReference type="ARBA" id="ARBA00011888"/>
    </source>
</evidence>